<keyword evidence="3" id="KW-1185">Reference proteome</keyword>
<protein>
    <submittedName>
        <fullName evidence="2">Uncharacterized protein</fullName>
    </submittedName>
</protein>
<evidence type="ECO:0000256" key="1">
    <source>
        <dbReference type="SAM" id="MobiDB-lite"/>
    </source>
</evidence>
<reference evidence="2 3" key="1">
    <citation type="submission" date="2017-12" db="EMBL/GenBank/DDBJ databases">
        <title>Sequencing, de novo assembly and annotation of complete genome of a new Thraustochytrid species, strain FCC1311.</title>
        <authorList>
            <person name="Sedici K."/>
            <person name="Godart F."/>
            <person name="Aiese Cigliano R."/>
            <person name="Sanseverino W."/>
            <person name="Barakat M."/>
            <person name="Ortet P."/>
            <person name="Marechal E."/>
            <person name="Cagnac O."/>
            <person name="Amato A."/>
        </authorList>
    </citation>
    <scope>NUCLEOTIDE SEQUENCE [LARGE SCALE GENOMIC DNA]</scope>
</reference>
<dbReference type="EMBL" id="BEYU01000077">
    <property type="protein sequence ID" value="GBG30520.1"/>
    <property type="molecule type" value="Genomic_DNA"/>
</dbReference>
<feature type="compositionally biased region" description="Basic residues" evidence="1">
    <location>
        <begin position="64"/>
        <end position="78"/>
    </location>
</feature>
<proteinExistence type="predicted"/>
<feature type="compositionally biased region" description="Basic and acidic residues" evidence="1">
    <location>
        <begin position="101"/>
        <end position="113"/>
    </location>
</feature>
<evidence type="ECO:0000313" key="3">
    <source>
        <dbReference type="Proteomes" id="UP000241890"/>
    </source>
</evidence>
<dbReference type="Proteomes" id="UP000241890">
    <property type="component" value="Unassembled WGS sequence"/>
</dbReference>
<organism evidence="2 3">
    <name type="scientific">Hondaea fermentalgiana</name>
    <dbReference type="NCBI Taxonomy" id="2315210"/>
    <lineage>
        <taxon>Eukaryota</taxon>
        <taxon>Sar</taxon>
        <taxon>Stramenopiles</taxon>
        <taxon>Bigyra</taxon>
        <taxon>Labyrinthulomycetes</taxon>
        <taxon>Thraustochytrida</taxon>
        <taxon>Thraustochytriidae</taxon>
        <taxon>Hondaea</taxon>
    </lineage>
</organism>
<dbReference type="InParanoid" id="A0A2R5GHZ8"/>
<dbReference type="AlphaFoldDB" id="A0A2R5GHZ8"/>
<feature type="region of interest" description="Disordered" evidence="1">
    <location>
        <begin position="22"/>
        <end position="125"/>
    </location>
</feature>
<feature type="compositionally biased region" description="Basic residues" evidence="1">
    <location>
        <begin position="33"/>
        <end position="43"/>
    </location>
</feature>
<gene>
    <name evidence="2" type="ORF">FCC1311_067402</name>
</gene>
<name>A0A2R5GHZ8_9STRA</name>
<comment type="caution">
    <text evidence="2">The sequence shown here is derived from an EMBL/GenBank/DDBJ whole genome shotgun (WGS) entry which is preliminary data.</text>
</comment>
<evidence type="ECO:0000313" key="2">
    <source>
        <dbReference type="EMBL" id="GBG30520.1"/>
    </source>
</evidence>
<accession>A0A2R5GHZ8</accession>
<sequence length="257" mass="29082">MLSSTPTTLTSAQIRELVRRAQGIEAGDTNRQQHARRGQGGRRAVHDRPWGAPAKDADNVLTKRAIKVPKVGPKHRSRSQQPDLDDHPATQQYRPMRKPHRQIEEERRAEENTKSQAPMKRTSYNNLDAEKRKLQLQFQFKGGMALPEAGLPGKTQGLLPTNLLQGRAPRKSFRALEAETRAAYAAERRRTSELESDFEEVMTLIGKKQALLDSLPDTNAHAIAKVRAELHSLMDQSRTIDELLEADRRQQRSGVRH</sequence>